<feature type="compositionally biased region" description="Acidic residues" evidence="10">
    <location>
        <begin position="611"/>
        <end position="643"/>
    </location>
</feature>
<dbReference type="InterPro" id="IPR002553">
    <property type="entry name" value="Clathrin/coatomer_adapt-like_N"/>
</dbReference>
<sequence length="852" mass="93692">MSIKLRELIRNVRACKTAAEERAVIAKESALIRSSFRDEDNTFRHRNVAKLLFIHMLGYPSHFGQMECLKLIASPRFLDKRIGYLGLALLVEETAEVLTLVTNSLSLDLSHRNHYVIGLALAALGNISNQEMLRDLSTVVLKLLANTNPYVRKKAALCGVQIARKVPDMVEDFVPVTMQLLQERNHAVVLTACTLLTDIANDHPSFIKKVRKAVPLLVKTLKNLVLSGYAPEYDINGIADPCLQVRILKLLGILGENHEGATELMNDILAQVATNTEGNRNSGNAILYECVRTIMKIESEDGLRVLAINILGRFLSNRDNNIRYVALHTLGSVVLVDRPAVQKHRETIVECLRDADISIRVRAIDLVFALIDGNSIESLAKELLNYLVVASPEQKKDLCSRLAESALRYSPSKEWHVHTLISVCSIAGREASNDIWQTLIALIGQPETEAIRPQIVHRLYAALSEDASQAGLVYSAVWTLGEFGQLVFQDVQKEDGDGTYDARSEEEVIDLLESTRKRHDTTNIAKGMILNAYVKLSVRFHESQQRIRDILKIYEHSTALELQSRSCEYSNLLSMNLDASLCEQLLVPMPVPTDEEMAERRVTAQASFENQNDEDFDDEDEDEDSDEDDEDDEDSDEDSEEEEQPRKSKSKKKAQQNTTNLLDLDDIFASGSPTQQSAQPSGNTGGNQMDLLAGIFGGDGGAAPAPAAAPAVPSSGGDDLLGMFGGSSTPAAETFPPLVAYNQNNVNVTMNFARGPESKQVVVTAVYSNTGGVEISNFVFQAAVPKFISLKMEPPSGDTLPPFGTGQVQQRINLVNSMQGSKDIIMKVKIAYTANGENVVQQATVSGFPQGL</sequence>
<gene>
    <name evidence="12" type="ORF">QSP1433_LOCUS10209</name>
    <name evidence="13" type="ORF">QSP1433_LOCUS10212</name>
</gene>
<dbReference type="Pfam" id="PF02883">
    <property type="entry name" value="Alpha_adaptinC2"/>
    <property type="match status" value="1"/>
</dbReference>
<protein>
    <recommendedName>
        <fullName evidence="9">AP-1 complex subunit gamma</fullName>
    </recommendedName>
</protein>
<evidence type="ECO:0000256" key="6">
    <source>
        <dbReference type="ARBA" id="ARBA00023034"/>
    </source>
</evidence>
<dbReference type="InterPro" id="IPR008153">
    <property type="entry name" value="GAE_dom"/>
</dbReference>
<reference evidence="12" key="1">
    <citation type="submission" date="2021-01" db="EMBL/GenBank/DDBJ databases">
        <authorList>
            <person name="Corre E."/>
            <person name="Pelletier E."/>
            <person name="Niang G."/>
            <person name="Scheremetjew M."/>
            <person name="Finn R."/>
            <person name="Kale V."/>
            <person name="Holt S."/>
            <person name="Cochrane G."/>
            <person name="Meng A."/>
            <person name="Brown T."/>
            <person name="Cohen L."/>
        </authorList>
    </citation>
    <scope>NUCLEOTIDE SEQUENCE</scope>
    <source>
        <strain evidence="12">NY070348D</strain>
    </source>
</reference>
<dbReference type="Pfam" id="PF01602">
    <property type="entry name" value="Adaptin_N"/>
    <property type="match status" value="1"/>
</dbReference>
<keyword evidence="4 9" id="KW-0813">Transport</keyword>
<keyword evidence="6 9" id="KW-0333">Golgi apparatus</keyword>
<evidence type="ECO:0000256" key="5">
    <source>
        <dbReference type="ARBA" id="ARBA00022927"/>
    </source>
</evidence>
<evidence type="ECO:0000256" key="1">
    <source>
        <dbReference type="ARBA" id="ARBA00004156"/>
    </source>
</evidence>
<keyword evidence="8 9" id="KW-0968">Cytoplasmic vesicle</keyword>
<dbReference type="EMBL" id="HBHK01016325">
    <property type="protein sequence ID" value="CAD9689327.1"/>
    <property type="molecule type" value="Transcribed_RNA"/>
</dbReference>
<dbReference type="InterPro" id="IPR017107">
    <property type="entry name" value="AP1_complex_gsu"/>
</dbReference>
<feature type="region of interest" description="Disordered" evidence="10">
    <location>
        <begin position="605"/>
        <end position="692"/>
    </location>
</feature>
<comment type="subcellular location">
    <subcellularLocation>
        <location evidence="1">Cytoplasmic vesicle membrane</location>
    </subcellularLocation>
    <subcellularLocation>
        <location evidence="2">Golgi apparatus</location>
    </subcellularLocation>
</comment>
<dbReference type="Gene3D" id="2.60.40.1230">
    <property type="match status" value="1"/>
</dbReference>
<keyword evidence="5 9" id="KW-0653">Protein transport</keyword>
<dbReference type="GO" id="GO:0030121">
    <property type="term" value="C:AP-1 adaptor complex"/>
    <property type="evidence" value="ECO:0007669"/>
    <property type="project" value="InterPro"/>
</dbReference>
<evidence type="ECO:0000256" key="2">
    <source>
        <dbReference type="ARBA" id="ARBA00004555"/>
    </source>
</evidence>
<dbReference type="InterPro" id="IPR008152">
    <property type="entry name" value="Clathrin_a/b/g-adaptin_app_Ig"/>
</dbReference>
<dbReference type="InterPro" id="IPR011989">
    <property type="entry name" value="ARM-like"/>
</dbReference>
<dbReference type="InterPro" id="IPR050840">
    <property type="entry name" value="Adaptor_Complx_Large_Subunit"/>
</dbReference>
<accession>A0A7S2S4J2</accession>
<dbReference type="AlphaFoldDB" id="A0A7S2S4J2"/>
<keyword evidence="7 9" id="KW-0472">Membrane</keyword>
<evidence type="ECO:0000256" key="8">
    <source>
        <dbReference type="ARBA" id="ARBA00023329"/>
    </source>
</evidence>
<evidence type="ECO:0000313" key="13">
    <source>
        <dbReference type="EMBL" id="CAD9689339.1"/>
    </source>
</evidence>
<evidence type="ECO:0000256" key="3">
    <source>
        <dbReference type="ARBA" id="ARBA00006613"/>
    </source>
</evidence>
<evidence type="ECO:0000256" key="9">
    <source>
        <dbReference type="PIRNR" id="PIRNR037094"/>
    </source>
</evidence>
<comment type="similarity">
    <text evidence="3 9">Belongs to the adaptor complexes large subunit family.</text>
</comment>
<dbReference type="SUPFAM" id="SSF49348">
    <property type="entry name" value="Clathrin adaptor appendage domain"/>
    <property type="match status" value="1"/>
</dbReference>
<dbReference type="SMART" id="SM00809">
    <property type="entry name" value="Alpha_adaptinC2"/>
    <property type="match status" value="1"/>
</dbReference>
<dbReference type="PANTHER" id="PTHR22780">
    <property type="entry name" value="ADAPTIN, ALPHA/GAMMA/EPSILON"/>
    <property type="match status" value="1"/>
</dbReference>
<organism evidence="12">
    <name type="scientific">Mucochytrium quahogii</name>
    <dbReference type="NCBI Taxonomy" id="96639"/>
    <lineage>
        <taxon>Eukaryota</taxon>
        <taxon>Sar</taxon>
        <taxon>Stramenopiles</taxon>
        <taxon>Bigyra</taxon>
        <taxon>Labyrinthulomycetes</taxon>
        <taxon>Thraustochytrida</taxon>
        <taxon>Thraustochytriidae</taxon>
        <taxon>Mucochytrium</taxon>
    </lineage>
</organism>
<dbReference type="GO" id="GO:0006886">
    <property type="term" value="P:intracellular protein transport"/>
    <property type="evidence" value="ECO:0007669"/>
    <property type="project" value="UniProtKB-UniRule"/>
</dbReference>
<evidence type="ECO:0000256" key="7">
    <source>
        <dbReference type="ARBA" id="ARBA00023136"/>
    </source>
</evidence>
<evidence type="ECO:0000259" key="11">
    <source>
        <dbReference type="PROSITE" id="PS50180"/>
    </source>
</evidence>
<dbReference type="GO" id="GO:0016192">
    <property type="term" value="P:vesicle-mediated transport"/>
    <property type="evidence" value="ECO:0007669"/>
    <property type="project" value="InterPro"/>
</dbReference>
<dbReference type="EMBL" id="HBHK01016337">
    <property type="protein sequence ID" value="CAD9689339.1"/>
    <property type="molecule type" value="Transcribed_RNA"/>
</dbReference>
<dbReference type="PIRSF" id="PIRSF037094">
    <property type="entry name" value="AP1_complex_gamma"/>
    <property type="match status" value="1"/>
</dbReference>
<name>A0A7S2S4J2_9STRA</name>
<dbReference type="InterPro" id="IPR016024">
    <property type="entry name" value="ARM-type_fold"/>
</dbReference>
<evidence type="ECO:0000313" key="12">
    <source>
        <dbReference type="EMBL" id="CAD9689327.1"/>
    </source>
</evidence>
<dbReference type="FunFam" id="1.25.10.10:FF:000030">
    <property type="entry name" value="AP-1 complex subunit gamma"/>
    <property type="match status" value="1"/>
</dbReference>
<feature type="domain" description="GAE" evidence="11">
    <location>
        <begin position="733"/>
        <end position="849"/>
    </location>
</feature>
<dbReference type="InterPro" id="IPR013041">
    <property type="entry name" value="Clathrin_app_Ig-like_sf"/>
</dbReference>
<evidence type="ECO:0000256" key="10">
    <source>
        <dbReference type="SAM" id="MobiDB-lite"/>
    </source>
</evidence>
<proteinExistence type="inferred from homology"/>
<dbReference type="PROSITE" id="PS50180">
    <property type="entry name" value="GAE"/>
    <property type="match status" value="1"/>
</dbReference>
<evidence type="ECO:0000256" key="4">
    <source>
        <dbReference type="ARBA" id="ARBA00022448"/>
    </source>
</evidence>
<dbReference type="Gene3D" id="1.25.10.10">
    <property type="entry name" value="Leucine-rich Repeat Variant"/>
    <property type="match status" value="1"/>
</dbReference>
<feature type="compositionally biased region" description="Polar residues" evidence="10">
    <location>
        <begin position="671"/>
        <end position="682"/>
    </location>
</feature>
<dbReference type="SUPFAM" id="SSF48371">
    <property type="entry name" value="ARM repeat"/>
    <property type="match status" value="1"/>
</dbReference>